<dbReference type="GO" id="GO:0048029">
    <property type="term" value="F:monosaccharide binding"/>
    <property type="evidence" value="ECO:0007669"/>
    <property type="project" value="InterPro"/>
</dbReference>
<dbReference type="AlphaFoldDB" id="A0A1H1JBA3"/>
<name>A0A1H1JBA3_9BURK</name>
<keyword evidence="3" id="KW-0963">Cytoplasm</keyword>
<reference evidence="7" key="1">
    <citation type="submission" date="2016-10" db="EMBL/GenBank/DDBJ databases">
        <authorList>
            <person name="Varghese N."/>
        </authorList>
    </citation>
    <scope>NUCLEOTIDE SEQUENCE [LARGE SCALE GENOMIC DNA]</scope>
    <source>
        <strain evidence="7">GAS106B</strain>
    </source>
</reference>
<dbReference type="SUPFAM" id="SSF102546">
    <property type="entry name" value="RbsD-like"/>
    <property type="match status" value="1"/>
</dbReference>
<keyword evidence="7" id="KW-1185">Reference proteome</keyword>
<evidence type="ECO:0000256" key="1">
    <source>
        <dbReference type="ARBA" id="ARBA00000223"/>
    </source>
</evidence>
<dbReference type="InterPro" id="IPR023750">
    <property type="entry name" value="RbsD-like_sf"/>
</dbReference>
<dbReference type="Gene3D" id="3.40.1650.10">
    <property type="entry name" value="RbsD-like domain"/>
    <property type="match status" value="1"/>
</dbReference>
<evidence type="ECO:0000313" key="7">
    <source>
        <dbReference type="Proteomes" id="UP000183487"/>
    </source>
</evidence>
<evidence type="ECO:0000313" key="6">
    <source>
        <dbReference type="EMBL" id="SDR47201.1"/>
    </source>
</evidence>
<dbReference type="GO" id="GO:0016872">
    <property type="term" value="F:intramolecular lyase activity"/>
    <property type="evidence" value="ECO:0007669"/>
    <property type="project" value="InterPro"/>
</dbReference>
<gene>
    <name evidence="6" type="ORF">SAMN05443245_5986</name>
</gene>
<dbReference type="PANTHER" id="PTHR37831">
    <property type="entry name" value="D-RIBOSE PYRANASE"/>
    <property type="match status" value="1"/>
</dbReference>
<evidence type="ECO:0000256" key="5">
    <source>
        <dbReference type="ARBA" id="ARBA00023277"/>
    </source>
</evidence>
<accession>A0A1H1JBA3</accession>
<dbReference type="EC" id="5.4.99.62" evidence="2"/>
<dbReference type="RefSeq" id="WP_074771254.1">
    <property type="nucleotide sequence ID" value="NZ_FNKP01000003.1"/>
</dbReference>
<dbReference type="NCBIfam" id="NF008761">
    <property type="entry name" value="PRK11797.1"/>
    <property type="match status" value="1"/>
</dbReference>
<dbReference type="InterPro" id="IPR007721">
    <property type="entry name" value="RbsD_FucU"/>
</dbReference>
<dbReference type="GO" id="GO:0062193">
    <property type="term" value="F:D-ribose pyranase activity"/>
    <property type="evidence" value="ECO:0007669"/>
    <property type="project" value="UniProtKB-EC"/>
</dbReference>
<evidence type="ECO:0000256" key="3">
    <source>
        <dbReference type="ARBA" id="ARBA00022490"/>
    </source>
</evidence>
<dbReference type="InterPro" id="IPR023064">
    <property type="entry name" value="D-ribose_pyranase"/>
</dbReference>
<protein>
    <recommendedName>
        <fullName evidence="2">D-ribose pyranase</fullName>
        <ecNumber evidence="2">5.4.99.62</ecNumber>
    </recommendedName>
</protein>
<dbReference type="GO" id="GO:0005829">
    <property type="term" value="C:cytosol"/>
    <property type="evidence" value="ECO:0007669"/>
    <property type="project" value="TreeGrafter"/>
</dbReference>
<dbReference type="OrthoDB" id="9805009at2"/>
<dbReference type="PANTHER" id="PTHR37831:SF1">
    <property type="entry name" value="D-RIBOSE PYRANASE"/>
    <property type="match status" value="1"/>
</dbReference>
<evidence type="ECO:0000256" key="2">
    <source>
        <dbReference type="ARBA" id="ARBA00012862"/>
    </source>
</evidence>
<proteinExistence type="predicted"/>
<dbReference type="Pfam" id="PF05025">
    <property type="entry name" value="RbsD_FucU"/>
    <property type="match status" value="1"/>
</dbReference>
<dbReference type="Proteomes" id="UP000183487">
    <property type="component" value="Unassembled WGS sequence"/>
</dbReference>
<keyword evidence="6" id="KW-0813">Transport</keyword>
<organism evidence="6 7">
    <name type="scientific">Paraburkholderia fungorum</name>
    <dbReference type="NCBI Taxonomy" id="134537"/>
    <lineage>
        <taxon>Bacteria</taxon>
        <taxon>Pseudomonadati</taxon>
        <taxon>Pseudomonadota</taxon>
        <taxon>Betaproteobacteria</taxon>
        <taxon>Burkholderiales</taxon>
        <taxon>Burkholderiaceae</taxon>
        <taxon>Paraburkholderia</taxon>
    </lineage>
</organism>
<sequence length="163" mass="17951">MKRSGILNQQLSEAIASMGHGQIMMIVDAGFPIPRDAWRIDLAIGPNLPTLEQLYALIAPELIVEKVMFAAEVAEHNKPLFASLRKWFDERDFASVTYEETVGSLAQRAKVIVRSGALDPWGNIALVAGVDYKAYFKDPAISVPDKFRALIDRAPFTPGAGHE</sequence>
<dbReference type="EMBL" id="FNKP01000003">
    <property type="protein sequence ID" value="SDR47201.1"/>
    <property type="molecule type" value="Genomic_DNA"/>
</dbReference>
<keyword evidence="5" id="KW-0119">Carbohydrate metabolism</keyword>
<keyword evidence="6" id="KW-0762">Sugar transport</keyword>
<keyword evidence="4" id="KW-0413">Isomerase</keyword>
<dbReference type="GO" id="GO:0019303">
    <property type="term" value="P:D-ribose catabolic process"/>
    <property type="evidence" value="ECO:0007669"/>
    <property type="project" value="TreeGrafter"/>
</dbReference>
<comment type="catalytic activity">
    <reaction evidence="1">
        <text>beta-D-ribopyranose = beta-D-ribofuranose</text>
        <dbReference type="Rhea" id="RHEA:25432"/>
        <dbReference type="ChEBI" id="CHEBI:27476"/>
        <dbReference type="ChEBI" id="CHEBI:47002"/>
        <dbReference type="EC" id="5.4.99.62"/>
    </reaction>
</comment>
<evidence type="ECO:0000256" key="4">
    <source>
        <dbReference type="ARBA" id="ARBA00023235"/>
    </source>
</evidence>